<keyword evidence="16" id="KW-0675">Receptor</keyword>
<evidence type="ECO:0000256" key="7">
    <source>
        <dbReference type="ARBA" id="ARBA00023065"/>
    </source>
</evidence>
<evidence type="ECO:0000256" key="8">
    <source>
        <dbReference type="ARBA" id="ARBA00023077"/>
    </source>
</evidence>
<dbReference type="PANTHER" id="PTHR32552">
    <property type="entry name" value="FERRICHROME IRON RECEPTOR-RELATED"/>
    <property type="match status" value="1"/>
</dbReference>
<dbReference type="Pfam" id="PF00593">
    <property type="entry name" value="TonB_dep_Rec_b-barrel"/>
    <property type="match status" value="1"/>
</dbReference>
<dbReference type="InterPro" id="IPR000531">
    <property type="entry name" value="Beta-barrel_TonB"/>
</dbReference>
<evidence type="ECO:0000256" key="2">
    <source>
        <dbReference type="ARBA" id="ARBA00022448"/>
    </source>
</evidence>
<gene>
    <name evidence="16" type="ORF">G8770_17660</name>
</gene>
<protein>
    <submittedName>
        <fullName evidence="16">TonB-dependent receptor</fullName>
    </submittedName>
</protein>
<evidence type="ECO:0000313" key="16">
    <source>
        <dbReference type="EMBL" id="NHO67375.1"/>
    </source>
</evidence>
<organism evidence="16 17">
    <name type="scientific">Pseudomaricurvus hydrocarbonicus</name>
    <dbReference type="NCBI Taxonomy" id="1470433"/>
    <lineage>
        <taxon>Bacteria</taxon>
        <taxon>Pseudomonadati</taxon>
        <taxon>Pseudomonadota</taxon>
        <taxon>Gammaproteobacteria</taxon>
        <taxon>Cellvibrionales</taxon>
        <taxon>Cellvibrionaceae</taxon>
        <taxon>Pseudomaricurvus</taxon>
    </lineage>
</organism>
<evidence type="ECO:0000259" key="14">
    <source>
        <dbReference type="Pfam" id="PF00593"/>
    </source>
</evidence>
<keyword evidence="5 11" id="KW-0812">Transmembrane</keyword>
<dbReference type="SUPFAM" id="SSF56935">
    <property type="entry name" value="Porins"/>
    <property type="match status" value="1"/>
</dbReference>
<dbReference type="EMBL" id="JAAONZ010000016">
    <property type="protein sequence ID" value="NHO67375.1"/>
    <property type="molecule type" value="Genomic_DNA"/>
</dbReference>
<evidence type="ECO:0000256" key="3">
    <source>
        <dbReference type="ARBA" id="ARBA00022452"/>
    </source>
</evidence>
<keyword evidence="2 11" id="KW-0813">Transport</keyword>
<dbReference type="GO" id="GO:0006826">
    <property type="term" value="P:iron ion transport"/>
    <property type="evidence" value="ECO:0007669"/>
    <property type="project" value="UniProtKB-KW"/>
</dbReference>
<dbReference type="PROSITE" id="PS52016">
    <property type="entry name" value="TONB_DEPENDENT_REC_3"/>
    <property type="match status" value="1"/>
</dbReference>
<dbReference type="AlphaFoldDB" id="A0A9E5MNA8"/>
<keyword evidence="17" id="KW-1185">Reference proteome</keyword>
<evidence type="ECO:0000256" key="5">
    <source>
        <dbReference type="ARBA" id="ARBA00022692"/>
    </source>
</evidence>
<feature type="domain" description="TonB-dependent receptor plug" evidence="15">
    <location>
        <begin position="45"/>
        <end position="152"/>
    </location>
</feature>
<keyword evidence="7" id="KW-0406">Ion transport</keyword>
<name>A0A9E5MNA8_9GAMM</name>
<evidence type="ECO:0000313" key="17">
    <source>
        <dbReference type="Proteomes" id="UP000787472"/>
    </source>
</evidence>
<dbReference type="PANTHER" id="PTHR32552:SF81">
    <property type="entry name" value="TONB-DEPENDENT OUTER MEMBRANE RECEPTOR"/>
    <property type="match status" value="1"/>
</dbReference>
<dbReference type="GO" id="GO:0009279">
    <property type="term" value="C:cell outer membrane"/>
    <property type="evidence" value="ECO:0007669"/>
    <property type="project" value="UniProtKB-SubCell"/>
</dbReference>
<evidence type="ECO:0000256" key="6">
    <source>
        <dbReference type="ARBA" id="ARBA00023004"/>
    </source>
</evidence>
<accession>A0A9E5MNA8</accession>
<dbReference type="InterPro" id="IPR012910">
    <property type="entry name" value="Plug_dom"/>
</dbReference>
<feature type="signal peptide" evidence="13">
    <location>
        <begin position="1"/>
        <end position="23"/>
    </location>
</feature>
<dbReference type="InterPro" id="IPR036942">
    <property type="entry name" value="Beta-barrel_TonB_sf"/>
</dbReference>
<comment type="caution">
    <text evidence="16">The sequence shown here is derived from an EMBL/GenBank/DDBJ whole genome shotgun (WGS) entry which is preliminary data.</text>
</comment>
<evidence type="ECO:0000256" key="4">
    <source>
        <dbReference type="ARBA" id="ARBA00022496"/>
    </source>
</evidence>
<evidence type="ECO:0000259" key="15">
    <source>
        <dbReference type="Pfam" id="PF07715"/>
    </source>
</evidence>
<keyword evidence="6" id="KW-0408">Iron</keyword>
<dbReference type="Pfam" id="PF07715">
    <property type="entry name" value="Plug"/>
    <property type="match status" value="1"/>
</dbReference>
<evidence type="ECO:0000256" key="9">
    <source>
        <dbReference type="ARBA" id="ARBA00023136"/>
    </source>
</evidence>
<dbReference type="Gene3D" id="2.40.170.20">
    <property type="entry name" value="TonB-dependent receptor, beta-barrel domain"/>
    <property type="match status" value="2"/>
</dbReference>
<keyword evidence="8 12" id="KW-0798">TonB box</keyword>
<comment type="similarity">
    <text evidence="11 12">Belongs to the TonB-dependent receptor family.</text>
</comment>
<keyword evidence="4" id="KW-0410">Iron transport</keyword>
<dbReference type="RefSeq" id="WP_167189939.1">
    <property type="nucleotide sequence ID" value="NZ_JAAONZ010000016.1"/>
</dbReference>
<dbReference type="InterPro" id="IPR039426">
    <property type="entry name" value="TonB-dep_rcpt-like"/>
</dbReference>
<evidence type="ECO:0000256" key="1">
    <source>
        <dbReference type="ARBA" id="ARBA00004571"/>
    </source>
</evidence>
<feature type="chain" id="PRO_5038812440" evidence="13">
    <location>
        <begin position="24"/>
        <end position="820"/>
    </location>
</feature>
<evidence type="ECO:0000256" key="10">
    <source>
        <dbReference type="ARBA" id="ARBA00023237"/>
    </source>
</evidence>
<keyword evidence="13" id="KW-0732">Signal</keyword>
<sequence length="820" mass="88305">MKKIIPILVPMLTAASISTLTHAQSGSGAVLEEVVITAQRKSESLQDAAIAVDAAGQMELNRVGITDAKGLSKIAPALTVVSGGGANNVFFVRGVGNFAVNAFTDSALAFNIDNVFLGRPTSTSASFLDVDRIEVLKGPQGTLYGRNATAGAINVIPVKPVLGETSGDLSLRVGNYDTIEASAAINLPLGDKWATRLAMTKVEDNGYNDDGTAATDDMAFRGQVFGELSDRVDLRLAFDYSTVKGTGNAPTYDGNYGFQFGSPSTNPNNIDGYNFNPAPDNVSDAYTGALTSEAEAYYASLPTTPAFTSPYPQRDPSIDNKNWGITAELNIDLGFGDLTVIPAYREAEQDTVFINPGFQAAIVQDDQEQTSLEVRFATSTGPIDWILGAYYFDEEVEGLASYNQQSVQSTTTINASTSESTALFARGTFNVTDEFRLVGAVRWTDDKKTFDGVANSFLNLCTSYAPAFPGGPAIPNCAGGPAIPAGATVEETLAQIDPADLPFGAPGIGTGPVPYGSAGNLLMINPTPSDSSQTSEEITYRIAAEYDITPDSLLYISYETGYRSGGFSLANGHEQYDPEFLDAFTLGSKNRFLDNRLQLNAEVFYWEYEDQQASHLGIDTSGNNAFFTENIGSSTIQGIELDMIFMATESTRLRGNLQYLKNEIDEYSYIQPTPDPAVKAITGCSTDYQGISGAGNALWEVDCAGKEGRNSPEWSASLGIDQKFEIAGLQATFSLDARYRDERWIGFEYTPKQRADSVTTYDATLGLESGDGKWSAMAYARNFTNEDVPSLTQVLGNMSNLVSTVYEPPRTYGVRFNYYF</sequence>
<evidence type="ECO:0000256" key="12">
    <source>
        <dbReference type="RuleBase" id="RU003357"/>
    </source>
</evidence>
<reference evidence="16" key="1">
    <citation type="submission" date="2020-03" db="EMBL/GenBank/DDBJ databases">
        <authorList>
            <person name="Guo F."/>
        </authorList>
    </citation>
    <scope>NUCLEOTIDE SEQUENCE</scope>
    <source>
        <strain evidence="16">JCM 30134</strain>
    </source>
</reference>
<feature type="domain" description="TonB-dependent receptor-like beta-barrel" evidence="14">
    <location>
        <begin position="314"/>
        <end position="782"/>
    </location>
</feature>
<comment type="subcellular location">
    <subcellularLocation>
        <location evidence="1 11">Cell outer membrane</location>
        <topology evidence="1 11">Multi-pass membrane protein</topology>
    </subcellularLocation>
</comment>
<proteinExistence type="inferred from homology"/>
<dbReference type="Proteomes" id="UP000787472">
    <property type="component" value="Unassembled WGS sequence"/>
</dbReference>
<keyword evidence="9 11" id="KW-0472">Membrane</keyword>
<keyword evidence="10 11" id="KW-0998">Cell outer membrane</keyword>
<evidence type="ECO:0000256" key="11">
    <source>
        <dbReference type="PROSITE-ProRule" id="PRU01360"/>
    </source>
</evidence>
<evidence type="ECO:0000256" key="13">
    <source>
        <dbReference type="SAM" id="SignalP"/>
    </source>
</evidence>
<keyword evidence="3 11" id="KW-1134">Transmembrane beta strand</keyword>